<evidence type="ECO:0000259" key="2">
    <source>
        <dbReference type="PROSITE" id="PS50004"/>
    </source>
</evidence>
<dbReference type="SMART" id="SM00239">
    <property type="entry name" value="C2"/>
    <property type="match status" value="1"/>
</dbReference>
<dbReference type="AlphaFoldDB" id="A0A1D2AGJ0"/>
<dbReference type="PROSITE" id="PS50004">
    <property type="entry name" value="C2"/>
    <property type="match status" value="1"/>
</dbReference>
<organism evidence="3">
    <name type="scientific">Auxenochlorella protothecoides</name>
    <name type="common">Green microalga</name>
    <name type="synonym">Chlorella protothecoides</name>
    <dbReference type="NCBI Taxonomy" id="3075"/>
    <lineage>
        <taxon>Eukaryota</taxon>
        <taxon>Viridiplantae</taxon>
        <taxon>Chlorophyta</taxon>
        <taxon>core chlorophytes</taxon>
        <taxon>Trebouxiophyceae</taxon>
        <taxon>Chlorellales</taxon>
        <taxon>Chlorellaceae</taxon>
        <taxon>Auxenochlorella</taxon>
    </lineage>
</organism>
<gene>
    <name evidence="3" type="ORF">g.8497</name>
</gene>
<reference evidence="3" key="1">
    <citation type="submission" date="2015-08" db="EMBL/GenBank/DDBJ databases">
        <authorList>
            <person name="Babu N.S."/>
            <person name="Beckwith C.J."/>
            <person name="Beseler K.G."/>
            <person name="Brison A."/>
            <person name="Carone J.V."/>
            <person name="Caskin T.P."/>
            <person name="Diamond M."/>
            <person name="Durham M.E."/>
            <person name="Foxe J.M."/>
            <person name="Go M."/>
            <person name="Henderson B.A."/>
            <person name="Jones I.B."/>
            <person name="McGettigan J.A."/>
            <person name="Micheletti S.J."/>
            <person name="Nasrallah M.E."/>
            <person name="Ortiz D."/>
            <person name="Piller C.R."/>
            <person name="Privatt S.R."/>
            <person name="Schneider S.L."/>
            <person name="Sharp S."/>
            <person name="Smith T.C."/>
            <person name="Stanton J.D."/>
            <person name="Ullery H.E."/>
            <person name="Wilson R.J."/>
            <person name="Serrano M.G."/>
            <person name="Buck G."/>
            <person name="Lee V."/>
            <person name="Wang Y."/>
            <person name="Carvalho R."/>
            <person name="Voegtly L."/>
            <person name="Shi R."/>
            <person name="Duckworth R."/>
            <person name="Johnson A."/>
            <person name="Loviza R."/>
            <person name="Walstead R."/>
            <person name="Shah Z."/>
            <person name="Kiflezghi M."/>
            <person name="Wade K."/>
            <person name="Ball S.L."/>
            <person name="Bradley K.W."/>
            <person name="Asai D.J."/>
            <person name="Bowman C.A."/>
            <person name="Russell D.A."/>
            <person name="Pope W.H."/>
            <person name="Jacobs-Sera D."/>
            <person name="Hendrix R.W."/>
            <person name="Hatfull G.F."/>
        </authorList>
    </citation>
    <scope>NUCLEOTIDE SEQUENCE</scope>
</reference>
<accession>A0A1D2AGJ0</accession>
<dbReference type="Pfam" id="PF00168">
    <property type="entry name" value="C2"/>
    <property type="match status" value="1"/>
</dbReference>
<dbReference type="InterPro" id="IPR000008">
    <property type="entry name" value="C2_dom"/>
</dbReference>
<proteinExistence type="predicted"/>
<sequence length="203" mass="21259">TIHFDRLLTMTISRHLRVHVRAGANLETESGGTYVILRLDDEKERTKPAKGLYPVWNQTLKFPLADASPDEESPTLKVKVKQNNYLRFDKTVGKGTLSIPLVYGPGLHETKVPLTGAEGAAAGFVHLGVEVVEGGIDEVHEPPPVPAGGLLSGLPSAQGKAELAKGGAAEFLPSATTTPVGPQSGALAAGQLADPSQPAYGVL</sequence>
<feature type="non-terminal residue" evidence="3">
    <location>
        <position position="1"/>
    </location>
</feature>
<name>A0A1D2AGJ0_AUXPR</name>
<protein>
    <recommendedName>
        <fullName evidence="2">C2 domain-containing protein</fullName>
    </recommendedName>
</protein>
<evidence type="ECO:0000256" key="1">
    <source>
        <dbReference type="SAM" id="MobiDB-lite"/>
    </source>
</evidence>
<feature type="domain" description="C2" evidence="2">
    <location>
        <begin position="1"/>
        <end position="114"/>
    </location>
</feature>
<dbReference type="InterPro" id="IPR035892">
    <property type="entry name" value="C2_domain_sf"/>
</dbReference>
<dbReference type="CDD" id="cd00030">
    <property type="entry name" value="C2"/>
    <property type="match status" value="1"/>
</dbReference>
<feature type="region of interest" description="Disordered" evidence="1">
    <location>
        <begin position="170"/>
        <end position="203"/>
    </location>
</feature>
<dbReference type="Gene3D" id="2.60.40.150">
    <property type="entry name" value="C2 domain"/>
    <property type="match status" value="1"/>
</dbReference>
<dbReference type="SUPFAM" id="SSF49562">
    <property type="entry name" value="C2 domain (Calcium/lipid-binding domain, CaLB)"/>
    <property type="match status" value="1"/>
</dbReference>
<evidence type="ECO:0000313" key="3">
    <source>
        <dbReference type="EMBL" id="JAT78334.1"/>
    </source>
</evidence>
<dbReference type="EMBL" id="GDKF01000288">
    <property type="protein sequence ID" value="JAT78334.1"/>
    <property type="molecule type" value="Transcribed_RNA"/>
</dbReference>